<evidence type="ECO:0000313" key="2">
    <source>
        <dbReference type="EMBL" id="RVX23372.1"/>
    </source>
</evidence>
<dbReference type="PANTHER" id="PTHR33710">
    <property type="entry name" value="BNAC02G09200D PROTEIN"/>
    <property type="match status" value="1"/>
</dbReference>
<dbReference type="SUPFAM" id="SSF56219">
    <property type="entry name" value="DNase I-like"/>
    <property type="match status" value="1"/>
</dbReference>
<gene>
    <name evidence="2" type="ORF">CK203_000621</name>
</gene>
<proteinExistence type="predicted"/>
<dbReference type="Gene3D" id="3.60.10.10">
    <property type="entry name" value="Endonuclease/exonuclease/phosphatase"/>
    <property type="match status" value="1"/>
</dbReference>
<protein>
    <recommendedName>
        <fullName evidence="1">Endonuclease/exonuclease/phosphatase domain-containing protein</fullName>
    </recommendedName>
</protein>
<dbReference type="Pfam" id="PF03372">
    <property type="entry name" value="Exo_endo_phos"/>
    <property type="match status" value="1"/>
</dbReference>
<evidence type="ECO:0000313" key="3">
    <source>
        <dbReference type="Proteomes" id="UP000288805"/>
    </source>
</evidence>
<reference evidence="2 3" key="1">
    <citation type="journal article" date="2018" name="PLoS Genet.">
        <title>Population sequencing reveals clonal diversity and ancestral inbreeding in the grapevine cultivar Chardonnay.</title>
        <authorList>
            <person name="Roach M.J."/>
            <person name="Johnson D.L."/>
            <person name="Bohlmann J."/>
            <person name="van Vuuren H.J."/>
            <person name="Jones S.J."/>
            <person name="Pretorius I.S."/>
            <person name="Schmidt S.A."/>
            <person name="Borneman A.R."/>
        </authorList>
    </citation>
    <scope>NUCLEOTIDE SEQUENCE [LARGE SCALE GENOMIC DNA]</scope>
    <source>
        <strain evidence="3">cv. Chardonnay</strain>
        <tissue evidence="2">Leaf</tissue>
    </source>
</reference>
<dbReference type="EMBL" id="QGNW01000001">
    <property type="protein sequence ID" value="RVX23372.1"/>
    <property type="molecule type" value="Genomic_DNA"/>
</dbReference>
<comment type="caution">
    <text evidence="2">The sequence shown here is derived from an EMBL/GenBank/DDBJ whole genome shotgun (WGS) entry which is preliminary data.</text>
</comment>
<dbReference type="PANTHER" id="PTHR33710:SF71">
    <property type="entry name" value="ENDONUCLEASE_EXONUCLEASE_PHOSPHATASE DOMAIN-CONTAINING PROTEIN"/>
    <property type="match status" value="1"/>
</dbReference>
<evidence type="ECO:0000259" key="1">
    <source>
        <dbReference type="Pfam" id="PF03372"/>
    </source>
</evidence>
<name>A0A438KQ92_VITVI</name>
<dbReference type="InterPro" id="IPR005135">
    <property type="entry name" value="Endo/exonuclease/phosphatase"/>
</dbReference>
<organism evidence="2 3">
    <name type="scientific">Vitis vinifera</name>
    <name type="common">Grape</name>
    <dbReference type="NCBI Taxonomy" id="29760"/>
    <lineage>
        <taxon>Eukaryota</taxon>
        <taxon>Viridiplantae</taxon>
        <taxon>Streptophyta</taxon>
        <taxon>Embryophyta</taxon>
        <taxon>Tracheophyta</taxon>
        <taxon>Spermatophyta</taxon>
        <taxon>Magnoliopsida</taxon>
        <taxon>eudicotyledons</taxon>
        <taxon>Gunneridae</taxon>
        <taxon>Pentapetalae</taxon>
        <taxon>rosids</taxon>
        <taxon>Vitales</taxon>
        <taxon>Vitaceae</taxon>
        <taxon>Viteae</taxon>
        <taxon>Vitis</taxon>
    </lineage>
</organism>
<dbReference type="InterPro" id="IPR036691">
    <property type="entry name" value="Endo/exonu/phosph_ase_sf"/>
</dbReference>
<dbReference type="GO" id="GO:0003824">
    <property type="term" value="F:catalytic activity"/>
    <property type="evidence" value="ECO:0007669"/>
    <property type="project" value="InterPro"/>
</dbReference>
<dbReference type="AlphaFoldDB" id="A0A438KQ92"/>
<dbReference type="Proteomes" id="UP000288805">
    <property type="component" value="Unassembled WGS sequence"/>
</dbReference>
<feature type="domain" description="Endonuclease/exonuclease/phosphatase" evidence="1">
    <location>
        <begin position="118"/>
        <end position="259"/>
    </location>
</feature>
<accession>A0A438KQ92</accession>
<sequence>MENSTHADDSGLPQILHGLQTFPTCTTKPTGSSHADGHVITSGGDNMGFKENGLEIVEDKKRRRAELFFSGHSDSMAIDSRERATVSQVAGAANKVLETSSTTDISLAGPTQVEKLKSKLGFEDMEVSKEDGLRWRVTGFYGFLDRSQRHLSWNLLRSLYSASSLPWCYLGDFNDIVCNEEKKGSVPHPPWLIRGFCEALSDRQLQYLPLKGYLFTWESGRGSSHWVEERLDQALVNVSWLNLFSNAKLNNLVAPISDHSPIELITVDKFSCVYKHKFRFENGWLKKDGLDFVVSNAWRSPHVVSLIDKIHTCSFALKEWDREHAFKFKNKISHYKRCIEQYRDKDWPMDSQVLKAYKTFLSNVLMQEEFF</sequence>